<sequence length="142" mass="16352">MSYLNALDIQEIEWDVSLSNILKDTKVTKEQIFHPNETIIKLIKINNKVLFQALKKEKDELVVDIDENNNIECGHINYLANIILGYKEIIVCNSNENCSNESEYDNESTGSNELFFHFDSDGNPDESNDVWEYGDAYHLSQS</sequence>
<dbReference type="EMBL" id="CABVLZ010000012">
    <property type="protein sequence ID" value="VVU95792.1"/>
    <property type="molecule type" value="Genomic_DNA"/>
</dbReference>
<proteinExistence type="predicted"/>
<dbReference type="AlphaFoldDB" id="A0A5E8CME1"/>
<organism evidence="1">
    <name type="scientific">seawater metagenome</name>
    <dbReference type="NCBI Taxonomy" id="1561972"/>
    <lineage>
        <taxon>unclassified sequences</taxon>
        <taxon>metagenomes</taxon>
        <taxon>ecological metagenomes</taxon>
    </lineage>
</organism>
<protein>
    <submittedName>
        <fullName evidence="1">Uncharacterized protein</fullName>
    </submittedName>
</protein>
<accession>A0A5E8CME1</accession>
<name>A0A5E8CME1_9ZZZZ</name>
<reference evidence="1" key="1">
    <citation type="submission" date="2019-09" db="EMBL/GenBank/DDBJ databases">
        <authorList>
            <person name="Needham M D."/>
        </authorList>
    </citation>
    <scope>NUCLEOTIDE SEQUENCE</scope>
</reference>
<evidence type="ECO:0000313" key="1">
    <source>
        <dbReference type="EMBL" id="VVU95792.1"/>
    </source>
</evidence>
<gene>
    <name evidence="1" type="ORF">CPAV1605_1548</name>
</gene>